<dbReference type="Proteomes" id="UP001148838">
    <property type="component" value="Unassembled WGS sequence"/>
</dbReference>
<gene>
    <name evidence="1" type="ORF">ANN_08823</name>
</gene>
<dbReference type="EMBL" id="JAJSOF020000017">
    <property type="protein sequence ID" value="KAJ4440675.1"/>
    <property type="molecule type" value="Genomic_DNA"/>
</dbReference>
<comment type="caution">
    <text evidence="1">The sequence shown here is derived from an EMBL/GenBank/DDBJ whole genome shotgun (WGS) entry which is preliminary data.</text>
</comment>
<evidence type="ECO:0008006" key="3">
    <source>
        <dbReference type="Google" id="ProtNLM"/>
    </source>
</evidence>
<name>A0ABQ8T460_PERAM</name>
<sequence length="129" mass="14886">MKILGNAQKLPPNSLTVTDNVPYQCKVDTSYYSNKERTHTELASNEWDILQYFDEEGRTHGTYKNPSSSPNLQNRTLFRKHGHKVVRLPPYHCDLNTIQHTWTFKKKGSRKNVLVSQSAKQIGKLTVEL</sequence>
<evidence type="ECO:0000313" key="1">
    <source>
        <dbReference type="EMBL" id="KAJ4440675.1"/>
    </source>
</evidence>
<evidence type="ECO:0000313" key="2">
    <source>
        <dbReference type="Proteomes" id="UP001148838"/>
    </source>
</evidence>
<proteinExistence type="predicted"/>
<protein>
    <recommendedName>
        <fullName evidence="3">Transposase</fullName>
    </recommendedName>
</protein>
<dbReference type="InterPro" id="IPR036397">
    <property type="entry name" value="RNaseH_sf"/>
</dbReference>
<organism evidence="1 2">
    <name type="scientific">Periplaneta americana</name>
    <name type="common">American cockroach</name>
    <name type="synonym">Blatta americana</name>
    <dbReference type="NCBI Taxonomy" id="6978"/>
    <lineage>
        <taxon>Eukaryota</taxon>
        <taxon>Metazoa</taxon>
        <taxon>Ecdysozoa</taxon>
        <taxon>Arthropoda</taxon>
        <taxon>Hexapoda</taxon>
        <taxon>Insecta</taxon>
        <taxon>Pterygota</taxon>
        <taxon>Neoptera</taxon>
        <taxon>Polyneoptera</taxon>
        <taxon>Dictyoptera</taxon>
        <taxon>Blattodea</taxon>
        <taxon>Blattoidea</taxon>
        <taxon>Blattidae</taxon>
        <taxon>Blattinae</taxon>
        <taxon>Periplaneta</taxon>
    </lineage>
</organism>
<reference evidence="1 2" key="1">
    <citation type="journal article" date="2022" name="Allergy">
        <title>Genome assembly and annotation of Periplaneta americana reveal a comprehensive cockroach allergen profile.</title>
        <authorList>
            <person name="Wang L."/>
            <person name="Xiong Q."/>
            <person name="Saelim N."/>
            <person name="Wang L."/>
            <person name="Nong W."/>
            <person name="Wan A.T."/>
            <person name="Shi M."/>
            <person name="Liu X."/>
            <person name="Cao Q."/>
            <person name="Hui J.H.L."/>
            <person name="Sookrung N."/>
            <person name="Leung T.F."/>
            <person name="Tungtrongchitr A."/>
            <person name="Tsui S.K.W."/>
        </authorList>
    </citation>
    <scope>NUCLEOTIDE SEQUENCE [LARGE SCALE GENOMIC DNA]</scope>
    <source>
        <strain evidence="1">PWHHKU_190912</strain>
    </source>
</reference>
<dbReference type="Gene3D" id="3.30.420.10">
    <property type="entry name" value="Ribonuclease H-like superfamily/Ribonuclease H"/>
    <property type="match status" value="1"/>
</dbReference>
<accession>A0ABQ8T460</accession>
<keyword evidence="2" id="KW-1185">Reference proteome</keyword>